<dbReference type="OrthoDB" id="9442762at2759"/>
<dbReference type="Proteomes" id="UP001148018">
    <property type="component" value="Unassembled WGS sequence"/>
</dbReference>
<dbReference type="InterPro" id="IPR013106">
    <property type="entry name" value="Ig_V-set"/>
</dbReference>
<evidence type="ECO:0000313" key="3">
    <source>
        <dbReference type="EMBL" id="KAJ3590986.1"/>
    </source>
</evidence>
<dbReference type="PROSITE" id="PS50835">
    <property type="entry name" value="IG_LIKE"/>
    <property type="match status" value="1"/>
</dbReference>
<evidence type="ECO:0000259" key="2">
    <source>
        <dbReference type="PROSITE" id="PS50835"/>
    </source>
</evidence>
<gene>
    <name evidence="3" type="ORF">NHX12_008934</name>
</gene>
<reference evidence="3" key="1">
    <citation type="submission" date="2022-07" db="EMBL/GenBank/DDBJ databases">
        <title>Chromosome-level genome of Muraenolepis orangiensis.</title>
        <authorList>
            <person name="Kim J."/>
        </authorList>
    </citation>
    <scope>NUCLEOTIDE SEQUENCE</scope>
    <source>
        <strain evidence="3">KU_S4_2022</strain>
        <tissue evidence="3">Muscle</tissue>
    </source>
</reference>
<evidence type="ECO:0000313" key="4">
    <source>
        <dbReference type="Proteomes" id="UP001148018"/>
    </source>
</evidence>
<evidence type="ECO:0000256" key="1">
    <source>
        <dbReference type="SAM" id="SignalP"/>
    </source>
</evidence>
<feature type="domain" description="Ig-like" evidence="2">
    <location>
        <begin position="23"/>
        <end position="129"/>
    </location>
</feature>
<dbReference type="Gene3D" id="2.60.40.10">
    <property type="entry name" value="Immunoglobulins"/>
    <property type="match status" value="1"/>
</dbReference>
<name>A0A9Q0DNT0_9TELE</name>
<feature type="chain" id="PRO_5040443458" description="Ig-like domain-containing protein" evidence="1">
    <location>
        <begin position="18"/>
        <end position="135"/>
    </location>
</feature>
<dbReference type="InterPro" id="IPR007110">
    <property type="entry name" value="Ig-like_dom"/>
</dbReference>
<proteinExistence type="predicted"/>
<keyword evidence="4" id="KW-1185">Reference proteome</keyword>
<accession>A0A9Q0DNT0</accession>
<dbReference type="EMBL" id="JANIIK010000114">
    <property type="protein sequence ID" value="KAJ3590986.1"/>
    <property type="molecule type" value="Genomic_DNA"/>
</dbReference>
<keyword evidence="1" id="KW-0732">Signal</keyword>
<dbReference type="InterPro" id="IPR036179">
    <property type="entry name" value="Ig-like_dom_sf"/>
</dbReference>
<feature type="signal peptide" evidence="1">
    <location>
        <begin position="1"/>
        <end position="17"/>
    </location>
</feature>
<dbReference type="Pfam" id="PF07686">
    <property type="entry name" value="V-set"/>
    <property type="match status" value="1"/>
</dbReference>
<dbReference type="InterPro" id="IPR003599">
    <property type="entry name" value="Ig_sub"/>
</dbReference>
<dbReference type="AlphaFoldDB" id="A0A9Q0DNT0"/>
<dbReference type="SMART" id="SM00409">
    <property type="entry name" value="IG"/>
    <property type="match status" value="1"/>
</dbReference>
<dbReference type="SUPFAM" id="SSF48726">
    <property type="entry name" value="Immunoglobulin"/>
    <property type="match status" value="1"/>
</dbReference>
<protein>
    <recommendedName>
        <fullName evidence="2">Ig-like domain-containing protein</fullName>
    </recommendedName>
</protein>
<sequence>MLCLGLLLCSLLTRLQGLEILDPHEVEYLHLQATGTLGGSVTLDCGSTLPTIYIWAYSGAGPEDSVALAYDYGQGAKLQPRAHRHARMSVPLNSSALTLEELQAEARGTYTCQALYDKEDGARITFYITQLDMED</sequence>
<comment type="caution">
    <text evidence="3">The sequence shown here is derived from an EMBL/GenBank/DDBJ whole genome shotgun (WGS) entry which is preliminary data.</text>
</comment>
<dbReference type="InterPro" id="IPR013783">
    <property type="entry name" value="Ig-like_fold"/>
</dbReference>
<organism evidence="3 4">
    <name type="scientific">Muraenolepis orangiensis</name>
    <name type="common">Patagonian moray cod</name>
    <dbReference type="NCBI Taxonomy" id="630683"/>
    <lineage>
        <taxon>Eukaryota</taxon>
        <taxon>Metazoa</taxon>
        <taxon>Chordata</taxon>
        <taxon>Craniata</taxon>
        <taxon>Vertebrata</taxon>
        <taxon>Euteleostomi</taxon>
        <taxon>Actinopterygii</taxon>
        <taxon>Neopterygii</taxon>
        <taxon>Teleostei</taxon>
        <taxon>Neoteleostei</taxon>
        <taxon>Acanthomorphata</taxon>
        <taxon>Zeiogadaria</taxon>
        <taxon>Gadariae</taxon>
        <taxon>Gadiformes</taxon>
        <taxon>Muraenolepidoidei</taxon>
        <taxon>Muraenolepididae</taxon>
        <taxon>Muraenolepis</taxon>
    </lineage>
</organism>